<evidence type="ECO:0000313" key="4">
    <source>
        <dbReference type="Proteomes" id="UP000034883"/>
    </source>
</evidence>
<keyword evidence="4" id="KW-1185">Reference proteome</keyword>
<feature type="coiled-coil region" evidence="1">
    <location>
        <begin position="300"/>
        <end position="334"/>
    </location>
</feature>
<gene>
    <name evidence="3" type="ORF">DB32_006814</name>
</gene>
<evidence type="ECO:0000313" key="3">
    <source>
        <dbReference type="EMBL" id="AKF09665.1"/>
    </source>
</evidence>
<dbReference type="RefSeq" id="WP_053236696.1">
    <property type="nucleotide sequence ID" value="NZ_CP011125.1"/>
</dbReference>
<protein>
    <submittedName>
        <fullName evidence="3">Uncharacterized protein</fullName>
    </submittedName>
</protein>
<keyword evidence="1" id="KW-0175">Coiled coil</keyword>
<evidence type="ECO:0000256" key="1">
    <source>
        <dbReference type="SAM" id="Coils"/>
    </source>
</evidence>
<organism evidence="3 4">
    <name type="scientific">Sandaracinus amylolyticus</name>
    <dbReference type="NCBI Taxonomy" id="927083"/>
    <lineage>
        <taxon>Bacteria</taxon>
        <taxon>Pseudomonadati</taxon>
        <taxon>Myxococcota</taxon>
        <taxon>Polyangia</taxon>
        <taxon>Polyangiales</taxon>
        <taxon>Sandaracinaceae</taxon>
        <taxon>Sandaracinus</taxon>
    </lineage>
</organism>
<dbReference type="AlphaFoldDB" id="A0A0F6W805"/>
<dbReference type="EMBL" id="CP011125">
    <property type="protein sequence ID" value="AKF09665.1"/>
    <property type="molecule type" value="Genomic_DNA"/>
</dbReference>
<dbReference type="STRING" id="927083.DB32_006814"/>
<sequence length="417" mass="45040">MRDERTPPPVRHDALLRALTRAVAPRSIVEIAAPGASGAALLLESAGEPLRSLELVGESSGGVASELRASAGDRVRAREGLSLDEIATLDAAPDLVLIGHDPDWNGIFHALRLLARLAGTAPFPITIVRDTSGVSPEKPELGTGKNGLRVALDEFRAQTAHPLDLVFVPGFHGLAILVDPRRVVGNDALSSLLRELATPPSIRALLDELEQARVDAQLELAALHAKSDRRAAERAELIGRLAEQRRALERTERELAEALERAQRNALRVIEEEAARDSIETRATSLEAALRDAHTRIAELTTANERLAAANARVAERERTLDDLAAQLAAARRRAMSEPLRADVAHTLGRDPSTAKKPGGSQPATPFARALAGAAPKLLEPAVLELASRRLAKLRRDPKLFFAHSRFEIARKLSRLL</sequence>
<accession>A0A0F6W805</accession>
<dbReference type="KEGG" id="samy:DB32_006814"/>
<evidence type="ECO:0000256" key="2">
    <source>
        <dbReference type="SAM" id="MobiDB-lite"/>
    </source>
</evidence>
<feature type="coiled-coil region" evidence="1">
    <location>
        <begin position="206"/>
        <end position="276"/>
    </location>
</feature>
<proteinExistence type="predicted"/>
<name>A0A0F6W805_9BACT</name>
<dbReference type="Proteomes" id="UP000034883">
    <property type="component" value="Chromosome"/>
</dbReference>
<reference evidence="3 4" key="1">
    <citation type="submission" date="2015-03" db="EMBL/GenBank/DDBJ databases">
        <title>Genome assembly of Sandaracinus amylolyticus DSM 53668.</title>
        <authorList>
            <person name="Sharma G."/>
            <person name="Subramanian S."/>
        </authorList>
    </citation>
    <scope>NUCLEOTIDE SEQUENCE [LARGE SCALE GENOMIC DNA]</scope>
    <source>
        <strain evidence="3 4">DSM 53668</strain>
    </source>
</reference>
<feature type="region of interest" description="Disordered" evidence="2">
    <location>
        <begin position="346"/>
        <end position="366"/>
    </location>
</feature>